<accession>A0A8D8TSZ6</accession>
<dbReference type="AlphaFoldDB" id="A0A8D8TSZ6"/>
<sequence length="147" mass="16999">MFHSRQFNQNIFATNQYILSRCNVFHFSYFECNFFLSREMFTRHGLHLHSSGKLVFCEKLSNVILSSHRTPAFHGFILPDLPSRQSDFSELCNNTDILLTDISCPLLSDTMYDIPLIDITDHTPETRAESPNSTNSISFFPLFPKNL</sequence>
<proteinExistence type="predicted"/>
<reference evidence="1" key="1">
    <citation type="submission" date="2021-05" db="EMBL/GenBank/DDBJ databases">
        <authorList>
            <person name="Alioto T."/>
            <person name="Alioto T."/>
            <person name="Gomez Garrido J."/>
        </authorList>
    </citation>
    <scope>NUCLEOTIDE SEQUENCE</scope>
</reference>
<evidence type="ECO:0000313" key="1">
    <source>
        <dbReference type="EMBL" id="CAG6691725.1"/>
    </source>
</evidence>
<protein>
    <submittedName>
        <fullName evidence="1">Uncharacterized protein</fullName>
    </submittedName>
</protein>
<name>A0A8D8TSZ6_9HEMI</name>
<organism evidence="1">
    <name type="scientific">Cacopsylla melanoneura</name>
    <dbReference type="NCBI Taxonomy" id="428564"/>
    <lineage>
        <taxon>Eukaryota</taxon>
        <taxon>Metazoa</taxon>
        <taxon>Ecdysozoa</taxon>
        <taxon>Arthropoda</taxon>
        <taxon>Hexapoda</taxon>
        <taxon>Insecta</taxon>
        <taxon>Pterygota</taxon>
        <taxon>Neoptera</taxon>
        <taxon>Paraneoptera</taxon>
        <taxon>Hemiptera</taxon>
        <taxon>Sternorrhyncha</taxon>
        <taxon>Psylloidea</taxon>
        <taxon>Psyllidae</taxon>
        <taxon>Psyllinae</taxon>
        <taxon>Cacopsylla</taxon>
    </lineage>
</organism>
<dbReference type="EMBL" id="HBUF01304403">
    <property type="protein sequence ID" value="CAG6691725.1"/>
    <property type="molecule type" value="Transcribed_RNA"/>
</dbReference>